<sequence>MITMRKLALAILAHSIIYISGCQTKEPSSNTPIELVSIDSLFDAYHQFKLKINPIEGTNAGLEGYNDQLVNYLSAEVQADMIVDYNTFLEAIAAINLNTLSEADRMSIQVMQWDCMIKKEGLENPMASVASPVFDLPNINWLPINQIFSFHLYFTTFADVGGAQPFNTAEDYDNWYKRIQAFVLWLETAQTNMKEGMTQGVVLPKAIIKKVIGQMDQFTNPDVENHVFYAAVRNMPDSISAEERARIASNFQDLIANELIPAYQSLDTFLNQAYFKAGTETAGIGALPNGPATYQYLVKYHTSTNMTPDQIFELGKREVARIQSEMEKVKEEIGFEGDLKAFFDHVRTSKEQMPFTEPQQVIDNFNAIHERMKENLSKLFDLTPKSPFEVRRTQAFREASASAEYNAGSKDGSRPGIFYVPIPDVTKYNKYSDEALFLHEAIPGHHYQLSLQQENESLPGFLHTEGMGVYVEGWALYTESLGKELGLYTDPYQYFGMLSMEIHRAIRLVVDAGMHAKGWSREEAIQYSLENEAASETSIISEIERYMVAPGQALSYKIGQLKIRELRIRAEEAMGDQFDIKAFHNQVLGSGSLPLVVLEDKIDRWIEETIVK</sequence>
<accession>A0A1W2GMS1</accession>
<dbReference type="AlphaFoldDB" id="A0A1W2GMS1"/>
<organism evidence="1 2">
    <name type="scientific">Reichenbachiella faecimaris</name>
    <dbReference type="NCBI Taxonomy" id="692418"/>
    <lineage>
        <taxon>Bacteria</taxon>
        <taxon>Pseudomonadati</taxon>
        <taxon>Bacteroidota</taxon>
        <taxon>Cytophagia</taxon>
        <taxon>Cytophagales</taxon>
        <taxon>Reichenbachiellaceae</taxon>
        <taxon>Reichenbachiella</taxon>
    </lineage>
</organism>
<dbReference type="Proteomes" id="UP000192472">
    <property type="component" value="Unassembled WGS sequence"/>
</dbReference>
<dbReference type="InterPro" id="IPR010281">
    <property type="entry name" value="DUF885"/>
</dbReference>
<dbReference type="PANTHER" id="PTHR33361:SF16">
    <property type="entry name" value="DUF885 DOMAIN-CONTAINING PROTEIN"/>
    <property type="match status" value="1"/>
</dbReference>
<protein>
    <submittedName>
        <fullName evidence="1">Uncharacterized conserved protein, DUF885 familyt</fullName>
    </submittedName>
</protein>
<dbReference type="EMBL" id="FWYF01000004">
    <property type="protein sequence ID" value="SMD37963.1"/>
    <property type="molecule type" value="Genomic_DNA"/>
</dbReference>
<dbReference type="STRING" id="692418.SAMN04488029_3563"/>
<name>A0A1W2GMS1_REIFA</name>
<evidence type="ECO:0000313" key="1">
    <source>
        <dbReference type="EMBL" id="SMD37963.1"/>
    </source>
</evidence>
<proteinExistence type="predicted"/>
<keyword evidence="2" id="KW-1185">Reference proteome</keyword>
<gene>
    <name evidence="1" type="ORF">SAMN04488029_3563</name>
</gene>
<evidence type="ECO:0000313" key="2">
    <source>
        <dbReference type="Proteomes" id="UP000192472"/>
    </source>
</evidence>
<dbReference type="PANTHER" id="PTHR33361">
    <property type="entry name" value="GLR0591 PROTEIN"/>
    <property type="match status" value="1"/>
</dbReference>
<dbReference type="Pfam" id="PF05960">
    <property type="entry name" value="DUF885"/>
    <property type="match status" value="1"/>
</dbReference>
<reference evidence="1 2" key="1">
    <citation type="submission" date="2017-04" db="EMBL/GenBank/DDBJ databases">
        <authorList>
            <person name="Afonso C.L."/>
            <person name="Miller P.J."/>
            <person name="Scott M.A."/>
            <person name="Spackman E."/>
            <person name="Goraichik I."/>
            <person name="Dimitrov K.M."/>
            <person name="Suarez D.L."/>
            <person name="Swayne D.E."/>
        </authorList>
    </citation>
    <scope>NUCLEOTIDE SEQUENCE [LARGE SCALE GENOMIC DNA]</scope>
    <source>
        <strain evidence="1 2">DSM 26133</strain>
    </source>
</reference>